<reference evidence="3 4" key="1">
    <citation type="submission" date="2012-03" db="EMBL/GenBank/DDBJ databases">
        <title>Whole Genome Assembly of Papio anubis.</title>
        <authorList>
            <person name="Liu Y.L."/>
            <person name="Abraham K.A."/>
            <person name="Akbar H.A."/>
            <person name="Ali S.A."/>
            <person name="Anosike U.A."/>
            <person name="Aqrawi P.A."/>
            <person name="Arias F.A."/>
            <person name="Attaway T.A."/>
            <person name="Awwad R.A."/>
            <person name="Babu C.B."/>
            <person name="Bandaranaike D.B."/>
            <person name="Battles P.B."/>
            <person name="Bell A.B."/>
            <person name="Beltran B.B."/>
            <person name="Berhane-Mersha D.B."/>
            <person name="Bess C.B."/>
            <person name="Bickham C.B."/>
            <person name="Bolden T.B."/>
            <person name="Carter K.C."/>
            <person name="Chau D.C."/>
            <person name="Chavez A.C."/>
            <person name="Clerc-Blankenburg K.C."/>
            <person name="Coyle M.C."/>
            <person name="Dao M.D."/>
            <person name="Davila M.L.D."/>
            <person name="Davy-Carroll L.D."/>
            <person name="Denson S.D."/>
            <person name="Dinh H.D."/>
            <person name="Fernandez S.F."/>
            <person name="Fernando P.F."/>
            <person name="Forbes L.F."/>
            <person name="Francis C.F."/>
            <person name="Francisco L.F."/>
            <person name="Fu Q.F."/>
            <person name="Garcia-Iii R.G."/>
            <person name="Garrett T.G."/>
            <person name="Gross S.G."/>
            <person name="Gubbala S.G."/>
            <person name="Hirani K.H."/>
            <person name="Hogues M.H."/>
            <person name="Hollins B.H."/>
            <person name="Jackson L.J."/>
            <person name="Javaid M.J."/>
            <person name="Jhangiani S.J."/>
            <person name="Johnson A.J."/>
            <person name="Johnson B.J."/>
            <person name="Jones J.J."/>
            <person name="Joshi V.J."/>
            <person name="Kalu J.K."/>
            <person name="Khan N.K."/>
            <person name="Korchina V.K."/>
            <person name="Kovar C.K."/>
            <person name="Lago L.L."/>
            <person name="Lara F.L."/>
            <person name="Le T.-K.L."/>
            <person name="Lee S.L."/>
            <person name="Legall-Iii F.L."/>
            <person name="Lemon S.L."/>
            <person name="Liu J.L."/>
            <person name="Liu Y.-S.L."/>
            <person name="Liyanage D.L."/>
            <person name="Lopez J.L."/>
            <person name="Lorensuhewa L.L."/>
            <person name="Mata R.M."/>
            <person name="Mathew T.M."/>
            <person name="Mercado C.M."/>
            <person name="Mercado I.M."/>
            <person name="Morales K.M."/>
            <person name="Morgan M.M."/>
            <person name="Munidasa M.M."/>
            <person name="Ngo D.N."/>
            <person name="Nguyen L.N."/>
            <person name="Nguyen T.N."/>
            <person name="Nguyen N.N."/>
            <person name="Obregon M.O."/>
            <person name="Okwuonu G.O."/>
            <person name="Ongeri F.O."/>
            <person name="Onwere C.O."/>
            <person name="Osifeso I.O."/>
            <person name="Parra A.P."/>
            <person name="Patil S.P."/>
            <person name="Perez A.P."/>
            <person name="Perez Y.P."/>
            <person name="Pham C.P."/>
            <person name="Pu L.-L.P."/>
            <person name="Puazo M.P."/>
            <person name="Quiroz J.Q."/>
            <person name="Rouhana J.R."/>
            <person name="Ruiz M.R."/>
            <person name="Ruiz S.-J.R."/>
            <person name="Saada N.S."/>
            <person name="Santibanez J.S."/>
            <person name="Scheel M.S."/>
            <person name="Schneider B.S."/>
            <person name="Simmons D.S."/>
            <person name="Sisson I.S."/>
            <person name="Tang L.-Y.T."/>
            <person name="Thornton R.T."/>
            <person name="Tisius J.T."/>
            <person name="Toledanes G.T."/>
            <person name="Trejos Z.T."/>
            <person name="Usmani K.U."/>
            <person name="Varghese R.V."/>
            <person name="Vattathil S.V."/>
            <person name="Vee V.V."/>
            <person name="Walker D.W."/>
            <person name="Weissenberger G.W."/>
            <person name="White C.W."/>
            <person name="Williams A.W."/>
            <person name="Woodworth J.W."/>
            <person name="Wright R.W."/>
            <person name="Zhu Y.Z."/>
            <person name="Han Y.H."/>
            <person name="Newsham I.N."/>
            <person name="Nazareth L.N."/>
            <person name="Worley K.W."/>
            <person name="Muzny D.M."/>
            <person name="Rogers J.R."/>
            <person name="Gibbs R.G."/>
        </authorList>
    </citation>
    <scope>NUCLEOTIDE SEQUENCE [LARGE SCALE GENOMIC DNA]</scope>
</reference>
<feature type="signal peptide" evidence="1">
    <location>
        <begin position="1"/>
        <end position="24"/>
    </location>
</feature>
<sequence length="162" mass="18684">MRMWLGWAALASQCLLNFPLRCFSREPICPFEEKTKVGTMVEDYLANSYQDSVTFDDVAVDFTPEEWALLDTTEKYLYRDVMLENYMNLASVAQAPPLEFPVQHQPKDHILTKSWKEEKLEPAWECRYWVLLTTGTSVRSAERGWTHHTGVKKVPPLQSGGP</sequence>
<evidence type="ECO:0000313" key="3">
    <source>
        <dbReference type="Ensembl" id="ENSPANP00000056941.1"/>
    </source>
</evidence>
<dbReference type="SUPFAM" id="SSF109640">
    <property type="entry name" value="KRAB domain (Kruppel-associated box)"/>
    <property type="match status" value="1"/>
</dbReference>
<dbReference type="CDD" id="cd07765">
    <property type="entry name" value="KRAB_A-box"/>
    <property type="match status" value="1"/>
</dbReference>
<accession>A0A8I5R1S2</accession>
<dbReference type="Pfam" id="PF01352">
    <property type="entry name" value="KRAB"/>
    <property type="match status" value="1"/>
</dbReference>
<dbReference type="GeneTree" id="ENSGT00940000162984"/>
<dbReference type="PROSITE" id="PS50805">
    <property type="entry name" value="KRAB"/>
    <property type="match status" value="1"/>
</dbReference>
<protein>
    <submittedName>
        <fullName evidence="3">Zinc finger protein 561</fullName>
    </submittedName>
</protein>
<keyword evidence="4" id="KW-1185">Reference proteome</keyword>
<organism evidence="3 4">
    <name type="scientific">Papio anubis</name>
    <name type="common">Olive baboon</name>
    <dbReference type="NCBI Taxonomy" id="9555"/>
    <lineage>
        <taxon>Eukaryota</taxon>
        <taxon>Metazoa</taxon>
        <taxon>Chordata</taxon>
        <taxon>Craniata</taxon>
        <taxon>Vertebrata</taxon>
        <taxon>Euteleostomi</taxon>
        <taxon>Mammalia</taxon>
        <taxon>Eutheria</taxon>
        <taxon>Euarchontoglires</taxon>
        <taxon>Primates</taxon>
        <taxon>Haplorrhini</taxon>
        <taxon>Catarrhini</taxon>
        <taxon>Cercopithecidae</taxon>
        <taxon>Cercopithecinae</taxon>
        <taxon>Papio</taxon>
    </lineage>
</organism>
<proteinExistence type="predicted"/>
<gene>
    <name evidence="3" type="primary">ZNF561</name>
</gene>
<dbReference type="InterPro" id="IPR001909">
    <property type="entry name" value="KRAB"/>
</dbReference>
<reference evidence="3" key="3">
    <citation type="submission" date="2025-09" db="UniProtKB">
        <authorList>
            <consortium name="Ensembl"/>
        </authorList>
    </citation>
    <scope>IDENTIFICATION</scope>
</reference>
<dbReference type="SMART" id="SM00349">
    <property type="entry name" value="KRAB"/>
    <property type="match status" value="1"/>
</dbReference>
<evidence type="ECO:0000256" key="1">
    <source>
        <dbReference type="SAM" id="SignalP"/>
    </source>
</evidence>
<keyword evidence="1" id="KW-0732">Signal</keyword>
<evidence type="ECO:0000259" key="2">
    <source>
        <dbReference type="PROSITE" id="PS50805"/>
    </source>
</evidence>
<evidence type="ECO:0000313" key="4">
    <source>
        <dbReference type="Proteomes" id="UP000028761"/>
    </source>
</evidence>
<dbReference type="Proteomes" id="UP000028761">
    <property type="component" value="Chromosome 20"/>
</dbReference>
<feature type="domain" description="KRAB" evidence="2">
    <location>
        <begin position="53"/>
        <end position="136"/>
    </location>
</feature>
<dbReference type="GO" id="GO:0006355">
    <property type="term" value="P:regulation of DNA-templated transcription"/>
    <property type="evidence" value="ECO:0007669"/>
    <property type="project" value="InterPro"/>
</dbReference>
<dbReference type="Gene3D" id="6.10.140.140">
    <property type="match status" value="1"/>
</dbReference>
<dbReference type="Ensembl" id="ENSPANT00000076920.1">
    <property type="protein sequence ID" value="ENSPANP00000056941.1"/>
    <property type="gene ID" value="ENSPANG00000035007.2"/>
</dbReference>
<dbReference type="InterPro" id="IPR036051">
    <property type="entry name" value="KRAB_dom_sf"/>
</dbReference>
<dbReference type="AlphaFoldDB" id="A0A8I5R1S2"/>
<name>A0A8I5R1S2_PAPAN</name>
<reference evidence="3" key="2">
    <citation type="submission" date="2025-08" db="UniProtKB">
        <authorList>
            <consortium name="Ensembl"/>
        </authorList>
    </citation>
    <scope>IDENTIFICATION</scope>
</reference>
<feature type="chain" id="PRO_5035166463" evidence="1">
    <location>
        <begin position="25"/>
        <end position="162"/>
    </location>
</feature>
<dbReference type="PANTHER" id="PTHR23232:SF142">
    <property type="entry name" value="GASTRULA ZINC FINGER PROTEIN XLCGF57.1-LIKE-RELATED"/>
    <property type="match status" value="1"/>
</dbReference>
<dbReference type="InterPro" id="IPR050169">
    <property type="entry name" value="Krueppel_C2H2_ZnF"/>
</dbReference>
<dbReference type="PANTHER" id="PTHR23232">
    <property type="entry name" value="KRAB DOMAIN C2H2 ZINC FINGER"/>
    <property type="match status" value="1"/>
</dbReference>